<sequence length="290" mass="32921">MRIKAPCWYYGEELLKMLRRAVKKSGCDCIALSGGIDSSLVLLASLLEGIKPKGYIAVYRGGLPKDIAFANYLSKKFNIDAELVFIEPYRSEDLRKSITECIGEENLNSHLDGGCIEFRNDAVFYSVIKKARDDRCRCIYTGSGGDELFAGYSFLLSLGEEDLDNSIRMLSYGRFPELEIAKCLNMNAFSPFLDESIRDLSLQIPIYCLRSSRMMRKEILREILGESWLGMIAERMKAPAESGSGTKDMCISRFDERFLPLIFFQDLEGQPSILQHVVVVVEEYVDLFRL</sequence>
<dbReference type="Gene3D" id="3.40.50.620">
    <property type="entry name" value="HUPs"/>
    <property type="match status" value="1"/>
</dbReference>
<evidence type="ECO:0000313" key="2">
    <source>
        <dbReference type="EMBL" id="MBE9390763.1"/>
    </source>
</evidence>
<name>A0A843A7I7_9CREN</name>
<dbReference type="AlphaFoldDB" id="A0A843A7I7"/>
<gene>
    <name evidence="2" type="ORF">IOK49_01510</name>
</gene>
<proteinExistence type="predicted"/>
<organism evidence="2 3">
    <name type="scientific">Fervidicoccus fontis</name>
    <dbReference type="NCBI Taxonomy" id="683846"/>
    <lineage>
        <taxon>Archaea</taxon>
        <taxon>Thermoproteota</taxon>
        <taxon>Thermoprotei</taxon>
        <taxon>Fervidicoccales</taxon>
        <taxon>Fervidicoccaceae</taxon>
        <taxon>Fervidicoccus</taxon>
    </lineage>
</organism>
<comment type="caution">
    <text evidence="2">The sequence shown here is derived from an EMBL/GenBank/DDBJ whole genome shotgun (WGS) entry which is preliminary data.</text>
</comment>
<feature type="domain" description="Asparagine synthetase" evidence="1">
    <location>
        <begin position="29"/>
        <end position="156"/>
    </location>
</feature>
<dbReference type="SUPFAM" id="SSF52402">
    <property type="entry name" value="Adenine nucleotide alpha hydrolases-like"/>
    <property type="match status" value="1"/>
</dbReference>
<protein>
    <recommendedName>
        <fullName evidence="1">Asparagine synthetase domain-containing protein</fullName>
    </recommendedName>
</protein>
<reference evidence="2" key="1">
    <citation type="submission" date="2020-10" db="EMBL/GenBank/DDBJ databases">
        <title>Fervidococcus fontis strain 3639Fd - the first crenarchaeon capable of growth on lipids.</title>
        <authorList>
            <person name="Kochetkova T.V."/>
            <person name="Elcheninov A.G."/>
            <person name="Toschakov S.V."/>
            <person name="Kublanov I.V."/>
        </authorList>
    </citation>
    <scope>NUCLEOTIDE SEQUENCE</scope>
    <source>
        <strain evidence="2">3639Fd</strain>
    </source>
</reference>
<dbReference type="GO" id="GO:0004066">
    <property type="term" value="F:asparagine synthase (glutamine-hydrolyzing) activity"/>
    <property type="evidence" value="ECO:0007669"/>
    <property type="project" value="InterPro"/>
</dbReference>
<dbReference type="EMBL" id="JADEZV010000001">
    <property type="protein sequence ID" value="MBE9390763.1"/>
    <property type="molecule type" value="Genomic_DNA"/>
</dbReference>
<evidence type="ECO:0000259" key="1">
    <source>
        <dbReference type="Pfam" id="PF00733"/>
    </source>
</evidence>
<dbReference type="GO" id="GO:0006529">
    <property type="term" value="P:asparagine biosynthetic process"/>
    <property type="evidence" value="ECO:0007669"/>
    <property type="project" value="InterPro"/>
</dbReference>
<dbReference type="InterPro" id="IPR014729">
    <property type="entry name" value="Rossmann-like_a/b/a_fold"/>
</dbReference>
<dbReference type="CDD" id="cd01991">
    <property type="entry name" value="Asn_synthase_B_C"/>
    <property type="match status" value="1"/>
</dbReference>
<dbReference type="InterPro" id="IPR001962">
    <property type="entry name" value="Asn_synthase"/>
</dbReference>
<evidence type="ECO:0000313" key="3">
    <source>
        <dbReference type="Proteomes" id="UP000652307"/>
    </source>
</evidence>
<accession>A0A843A7I7</accession>
<dbReference type="Proteomes" id="UP000652307">
    <property type="component" value="Unassembled WGS sequence"/>
</dbReference>
<dbReference type="Pfam" id="PF00733">
    <property type="entry name" value="Asn_synthase"/>
    <property type="match status" value="1"/>
</dbReference>
<dbReference type="RefSeq" id="WP_193803342.1">
    <property type="nucleotide sequence ID" value="NZ_JADEZV010000001.1"/>
</dbReference>